<dbReference type="Proteomes" id="UP000005540">
    <property type="component" value="Unassembled WGS sequence"/>
</dbReference>
<dbReference type="PRINTS" id="PR00702">
    <property type="entry name" value="ACRIFLAVINRP"/>
</dbReference>
<dbReference type="PANTHER" id="PTHR32063">
    <property type="match status" value="1"/>
</dbReference>
<reference evidence="2 3" key="1">
    <citation type="submission" date="2009-04" db="EMBL/GenBank/DDBJ databases">
        <authorList>
            <person name="Reysenbach A.-L."/>
            <person name="Heidelberg J.F."/>
            <person name="Nelson W.C."/>
        </authorList>
    </citation>
    <scope>NUCLEOTIDE SEQUENCE [LARGE SCALE GENOMIC DNA]</scope>
    <source>
        <strain evidence="2 3">SS-5</strain>
    </source>
</reference>
<evidence type="ECO:0000313" key="2">
    <source>
        <dbReference type="EMBL" id="EEP60887.1"/>
    </source>
</evidence>
<organism evidence="2 3">
    <name type="scientific">Sulfurihydrogenibium yellowstonense SS-5</name>
    <dbReference type="NCBI Taxonomy" id="432331"/>
    <lineage>
        <taxon>Bacteria</taxon>
        <taxon>Pseudomonadati</taxon>
        <taxon>Aquificota</taxon>
        <taxon>Aquificia</taxon>
        <taxon>Aquificales</taxon>
        <taxon>Hydrogenothermaceae</taxon>
        <taxon>Sulfurihydrogenibium</taxon>
    </lineage>
</organism>
<proteinExistence type="predicted"/>
<dbReference type="AlphaFoldDB" id="C4FJ70"/>
<dbReference type="Gene3D" id="1.20.1640.10">
    <property type="entry name" value="Multidrug efflux transporter AcrB transmembrane domain"/>
    <property type="match status" value="2"/>
</dbReference>
<dbReference type="Pfam" id="PF00873">
    <property type="entry name" value="ACR_tran"/>
    <property type="match status" value="1"/>
</dbReference>
<comment type="caution">
    <text evidence="2">The sequence shown here is derived from an EMBL/GenBank/DDBJ whole genome shotgun (WGS) entry which is preliminary data.</text>
</comment>
<sequence>MLKWYISKPHLIFSILIAFAFMGIIGFFSMPRDLFPPADRPQIAVVVQEPGATAKYIADHTASVIERQLYTISGIRRVYSTSNDGFCTVTAEFHYSKPLAEAKTDVANALSKVQNLLPKDILPPQIYEITSYTPPVMVLTVSPKKDSHLSLEDVRYIAENQIKNEILRTNAVANVDVFGGYTKEIHIQIDNAKLSSYGLSPQDVINAIQKSNNDMPLGIMINKDTQNTFILKTEAKSLDELKNIQITKDVKLSDVAKVEFGIKPPTAMYQGNGKEGIALAIQRPYGGAVLSAISAVEEVLPKIKAQFPQLNIDISDTQKELVKLSNENMLEALRDAIIFTSLVIFLFLANLRMTIIAALSIPFVYLATIAFMWLFGIGFNTVSLTGVILALGMLVDDAIVILENIERHLFELKKSPVEAAIDGTKEVMLVVFGGTVATASVIFPMLFVGDFPEKIFRPLAGTLLIAIFVSYVVSITLIPILAIKFLKNADKKSVWELKINQLMLAWLNPLKNIYIDWIKTLIHKKKIRPLAVMPLVILFVMSLRLIPFTGRDLMPPMDTGIVKANVVFNSNTSIWQVNQEVKKIQDYIYSLGNVKRVSVAIGTEPGVLTISGGTPQTASFTITFVNRFERKETIWQLEDKIRDYIHTLPNIKYADVYDYGATALSSIKANLDVTLYSDNLEALNKTGNAILEIANNTPGLKSASKSWDMDKIEYEFKIDKQKTALYNTTPYAAAVQVSAGLQGQISSVLTIPNETGFLIRVILSPEQRSYIDQFKSYLIKTPKGFVPLEALGEFTQKAEPTIITRQALDYTQDVYGYRGTNAISHIMENFQKEFEKYAKNHPGFPLPNIKIEQTGDIQQMMDSMGRMFKAILIGLVILYLVLAAVFKSWKDPVAIMLAIPLSIIGGSWSLLIADKHMCLPAIMGFILLAGIIVKNSILIIEFIKTYREKGYSKEEAILESVNIRTRPVMMTAFGTAVGMIPIALEWAIGLERLSPLAVVAIGGLIVGTFLSLVYVPFFYYLIDKGEENEKTANT</sequence>
<keyword evidence="1" id="KW-1133">Transmembrane helix</keyword>
<evidence type="ECO:0000313" key="3">
    <source>
        <dbReference type="Proteomes" id="UP000005540"/>
    </source>
</evidence>
<keyword evidence="1" id="KW-0472">Membrane</keyword>
<accession>C4FJ70</accession>
<protein>
    <submittedName>
        <fullName evidence="2">Efflux transporter, RND superfamily</fullName>
    </submittedName>
</protein>
<dbReference type="SUPFAM" id="SSF82693">
    <property type="entry name" value="Multidrug efflux transporter AcrB pore domain, PN1, PN2, PC1 and PC2 subdomains"/>
    <property type="match status" value="3"/>
</dbReference>
<feature type="transmembrane region" description="Helical" evidence="1">
    <location>
        <begin position="893"/>
        <end position="913"/>
    </location>
</feature>
<dbReference type="GO" id="GO:0042910">
    <property type="term" value="F:xenobiotic transmembrane transporter activity"/>
    <property type="evidence" value="ECO:0007669"/>
    <property type="project" value="TreeGrafter"/>
</dbReference>
<feature type="transmembrane region" description="Helical" evidence="1">
    <location>
        <begin position="527"/>
        <end position="546"/>
    </location>
</feature>
<keyword evidence="3" id="KW-1185">Reference proteome</keyword>
<keyword evidence="1" id="KW-0812">Transmembrane</keyword>
<name>C4FJ70_9AQUI</name>
<feature type="transmembrane region" description="Helical" evidence="1">
    <location>
        <begin position="968"/>
        <end position="990"/>
    </location>
</feature>
<feature type="transmembrane region" description="Helical" evidence="1">
    <location>
        <begin position="332"/>
        <end position="349"/>
    </location>
</feature>
<evidence type="ECO:0000256" key="1">
    <source>
        <dbReference type="SAM" id="Phobius"/>
    </source>
</evidence>
<dbReference type="GO" id="GO:0005886">
    <property type="term" value="C:plasma membrane"/>
    <property type="evidence" value="ECO:0007669"/>
    <property type="project" value="TreeGrafter"/>
</dbReference>
<dbReference type="InterPro" id="IPR001036">
    <property type="entry name" value="Acrflvin-R"/>
</dbReference>
<dbReference type="RefSeq" id="WP_007546303.1">
    <property type="nucleotide sequence ID" value="NZ_ABZS01000044.1"/>
</dbReference>
<gene>
    <name evidence="2" type="ORF">SULYE_0612</name>
</gene>
<feature type="transmembrane region" description="Helical" evidence="1">
    <location>
        <begin position="867"/>
        <end position="886"/>
    </location>
</feature>
<feature type="transmembrane region" description="Helical" evidence="1">
    <location>
        <begin position="996"/>
        <end position="1022"/>
    </location>
</feature>
<feature type="transmembrane region" description="Helical" evidence="1">
    <location>
        <begin position="12"/>
        <end position="30"/>
    </location>
</feature>
<dbReference type="InterPro" id="IPR027463">
    <property type="entry name" value="AcrB_DN_DC_subdom"/>
</dbReference>
<dbReference type="SUPFAM" id="SSF82866">
    <property type="entry name" value="Multidrug efflux transporter AcrB transmembrane domain"/>
    <property type="match status" value="2"/>
</dbReference>
<dbReference type="SUPFAM" id="SSF82714">
    <property type="entry name" value="Multidrug efflux transporter AcrB TolC docking domain, DN and DC subdomains"/>
    <property type="match status" value="1"/>
</dbReference>
<dbReference type="Gene3D" id="3.30.70.1430">
    <property type="entry name" value="Multidrug efflux transporter AcrB pore domain"/>
    <property type="match status" value="2"/>
</dbReference>
<dbReference type="Gene3D" id="3.30.70.1320">
    <property type="entry name" value="Multidrug efflux transporter AcrB pore domain like"/>
    <property type="match status" value="1"/>
</dbReference>
<dbReference type="Gene3D" id="3.30.2090.10">
    <property type="entry name" value="Multidrug efflux transporter AcrB TolC docking domain, DN and DC subdomains"/>
    <property type="match status" value="2"/>
</dbReference>
<dbReference type="EMBL" id="ABZS01000044">
    <property type="protein sequence ID" value="EEP60887.1"/>
    <property type="molecule type" value="Genomic_DNA"/>
</dbReference>
<dbReference type="Gene3D" id="3.30.70.1440">
    <property type="entry name" value="Multidrug efflux transporter AcrB pore domain"/>
    <property type="match status" value="1"/>
</dbReference>
<feature type="transmembrane region" description="Helical" evidence="1">
    <location>
        <begin position="919"/>
        <end position="943"/>
    </location>
</feature>
<dbReference type="PANTHER" id="PTHR32063:SF0">
    <property type="entry name" value="SWARMING MOTILITY PROTEIN SWRC"/>
    <property type="match status" value="1"/>
</dbReference>
<feature type="transmembrane region" description="Helical" evidence="1">
    <location>
        <begin position="459"/>
        <end position="483"/>
    </location>
</feature>
<feature type="transmembrane region" description="Helical" evidence="1">
    <location>
        <begin position="426"/>
        <end position="447"/>
    </location>
</feature>
<dbReference type="OrthoDB" id="9757876at2"/>